<gene>
    <name evidence="3" type="ORF">UFOPK1827_01198</name>
</gene>
<dbReference type="Pfam" id="PF20091">
    <property type="entry name" value="Abhydrolase_10"/>
    <property type="match status" value="1"/>
</dbReference>
<protein>
    <submittedName>
        <fullName evidence="3">Unannotated protein</fullName>
    </submittedName>
</protein>
<feature type="domain" description="Alpha/beta hydrolase" evidence="2">
    <location>
        <begin position="53"/>
        <end position="499"/>
    </location>
</feature>
<name>A0A6J6HD64_9ZZZZ</name>
<proteinExistence type="predicted"/>
<dbReference type="AlphaFoldDB" id="A0A6J6HD64"/>
<evidence type="ECO:0000259" key="2">
    <source>
        <dbReference type="Pfam" id="PF20091"/>
    </source>
</evidence>
<evidence type="ECO:0000313" key="3">
    <source>
        <dbReference type="EMBL" id="CAB4609859.1"/>
    </source>
</evidence>
<feature type="region of interest" description="Disordered" evidence="1">
    <location>
        <begin position="24"/>
        <end position="48"/>
    </location>
</feature>
<dbReference type="PROSITE" id="PS51257">
    <property type="entry name" value="PROKAR_LIPOPROTEIN"/>
    <property type="match status" value="1"/>
</dbReference>
<accession>A0A6J6HD64</accession>
<organism evidence="3">
    <name type="scientific">freshwater metagenome</name>
    <dbReference type="NCBI Taxonomy" id="449393"/>
    <lineage>
        <taxon>unclassified sequences</taxon>
        <taxon>metagenomes</taxon>
        <taxon>ecological metagenomes</taxon>
    </lineage>
</organism>
<dbReference type="EMBL" id="CAEZUO010000056">
    <property type="protein sequence ID" value="CAB4609859.1"/>
    <property type="molecule type" value="Genomic_DNA"/>
</dbReference>
<dbReference type="InterPro" id="IPR045394">
    <property type="entry name" value="Abhydrolase_dom"/>
</dbReference>
<evidence type="ECO:0000256" key="1">
    <source>
        <dbReference type="SAM" id="MobiDB-lite"/>
    </source>
</evidence>
<sequence length="510" mass="53162">MKTWHRVGAVLAVTFLGVGLVACSSSSSSSTKGPKVVAPSPPSRDSVTVPTVVPATGGRGQAFIAAASGDLAAAGYEQSEFFISGTATAYQSASALSVDGNWNVEPATTAAYKTRAIVRRPTDPAKFNGNVIVEWLNVSGGLDAAPDWTYTHVELIREGYAWVGLSAQVVGIDGGPSMGLVAGYTLKAADPGRYGSLVHPGDQYSYDMYTQTGAAAWFANDVLLGGLQPQRVISIGESQSAFRLTTYVNAIGPKTDIWDGYLIHSRGSAGAALNVDVKMPADQRIRTDLNVPVLQFQAETDMLGKGLNFVGARQPDTDMIRTWEVAGTAHADAYNLGIGDTDNGDGAADAALFQAMLTPPASIYGGLLSCTTPINSGPHTYVLRSALNSLDNWIRTGEAPESRPLLDINNGAFALDAKGNVTGGIRTPQVDVPVATLSGLGQTGSAFCGLFGTTVTPPPAAFTSWAVPNGRPAFDTSWIASLDDAVAKGNILEADAVHLRTVVKNAKLPS</sequence>
<reference evidence="3" key="1">
    <citation type="submission" date="2020-05" db="EMBL/GenBank/DDBJ databases">
        <authorList>
            <person name="Chiriac C."/>
            <person name="Salcher M."/>
            <person name="Ghai R."/>
            <person name="Kavagutti S V."/>
        </authorList>
    </citation>
    <scope>NUCLEOTIDE SEQUENCE</scope>
</reference>